<name>A0A9W9KGG5_9EURO</name>
<sequence>MEPDTLDARWDGHRLSSSSFSRQGWPRLSPSYAPPMGTAGPSHPASARYSEFAIDESDRVYRATALHQTDEEPRLQSRAGQAGNPISGPASTAGTKPVLVRAYSGAAKDTTRKPSTMSPRRFFPFMASRNSAPPRPPGPPLPSDQDFSIDSILQAIEPDIRGTLDSIAEICGRSKLSLANEYGSHIAPLGEIRAPPGGLVPVEEASSNDERHADEGVAIFDDATNLVDSGQSPHAFPFYRYLECLGQTAPLMERSTLPGTSVQAQPGFARSAALNTQLETEIEISSDSLPVTRDFTSRPKQSGRDLLAENAASSDDDHPPQNIITPAVVSEVHLDAQADDRNARTEYPLPPSLHDPVSPTSPEASSEHNIPDVLRSLLGWLRWTTRFAGPDSYPELQSAEGRLRAMLEHSARGSPLPTT</sequence>
<dbReference type="EMBL" id="JAPMSZ010000004">
    <property type="protein sequence ID" value="KAJ5104683.1"/>
    <property type="molecule type" value="Genomic_DNA"/>
</dbReference>
<proteinExistence type="predicted"/>
<dbReference type="AlphaFoldDB" id="A0A9W9KGG5"/>
<organism evidence="2 3">
    <name type="scientific">Penicillium alfredii</name>
    <dbReference type="NCBI Taxonomy" id="1506179"/>
    <lineage>
        <taxon>Eukaryota</taxon>
        <taxon>Fungi</taxon>
        <taxon>Dikarya</taxon>
        <taxon>Ascomycota</taxon>
        <taxon>Pezizomycotina</taxon>
        <taxon>Eurotiomycetes</taxon>
        <taxon>Eurotiomycetidae</taxon>
        <taxon>Eurotiales</taxon>
        <taxon>Aspergillaceae</taxon>
        <taxon>Penicillium</taxon>
    </lineage>
</organism>
<keyword evidence="3" id="KW-1185">Reference proteome</keyword>
<comment type="caution">
    <text evidence="2">The sequence shown here is derived from an EMBL/GenBank/DDBJ whole genome shotgun (WGS) entry which is preliminary data.</text>
</comment>
<evidence type="ECO:0000313" key="2">
    <source>
        <dbReference type="EMBL" id="KAJ5104683.1"/>
    </source>
</evidence>
<dbReference type="OrthoDB" id="5339332at2759"/>
<gene>
    <name evidence="2" type="ORF">NUU61_002030</name>
</gene>
<feature type="region of interest" description="Disordered" evidence="1">
    <location>
        <begin position="1"/>
        <end position="49"/>
    </location>
</feature>
<evidence type="ECO:0000313" key="3">
    <source>
        <dbReference type="Proteomes" id="UP001141434"/>
    </source>
</evidence>
<evidence type="ECO:0000256" key="1">
    <source>
        <dbReference type="SAM" id="MobiDB-lite"/>
    </source>
</evidence>
<protein>
    <submittedName>
        <fullName evidence="2">Uncharacterized protein</fullName>
    </submittedName>
</protein>
<feature type="region of interest" description="Disordered" evidence="1">
    <location>
        <begin position="343"/>
        <end position="369"/>
    </location>
</feature>
<feature type="region of interest" description="Disordered" evidence="1">
    <location>
        <begin position="66"/>
        <end position="94"/>
    </location>
</feature>
<reference evidence="2" key="1">
    <citation type="submission" date="2022-11" db="EMBL/GenBank/DDBJ databases">
        <authorList>
            <person name="Petersen C."/>
        </authorList>
    </citation>
    <scope>NUCLEOTIDE SEQUENCE</scope>
    <source>
        <strain evidence="2">IBT 34128</strain>
    </source>
</reference>
<dbReference type="RefSeq" id="XP_056513679.1">
    <property type="nucleotide sequence ID" value="XM_056652612.1"/>
</dbReference>
<accession>A0A9W9KGG5</accession>
<reference evidence="2" key="2">
    <citation type="journal article" date="2023" name="IMA Fungus">
        <title>Comparative genomic study of the Penicillium genus elucidates a diverse pangenome and 15 lateral gene transfer events.</title>
        <authorList>
            <person name="Petersen C."/>
            <person name="Sorensen T."/>
            <person name="Nielsen M.R."/>
            <person name="Sondergaard T.E."/>
            <person name="Sorensen J.L."/>
            <person name="Fitzpatrick D.A."/>
            <person name="Frisvad J.C."/>
            <person name="Nielsen K.L."/>
        </authorList>
    </citation>
    <scope>NUCLEOTIDE SEQUENCE</scope>
    <source>
        <strain evidence="2">IBT 34128</strain>
    </source>
</reference>
<dbReference type="GeneID" id="81391780"/>
<feature type="compositionally biased region" description="Basic and acidic residues" evidence="1">
    <location>
        <begin position="1"/>
        <end position="14"/>
    </location>
</feature>
<dbReference type="Proteomes" id="UP001141434">
    <property type="component" value="Unassembled WGS sequence"/>
</dbReference>